<evidence type="ECO:0000313" key="1">
    <source>
        <dbReference type="EMBL" id="AYV86760.1"/>
    </source>
</evidence>
<sequence>MYNLHTYFLDDVKHHLNVQLYTKQYHLSHISHPINRATVLYRTYPSSPGCFK</sequence>
<name>A0A3G5AHV9_9VIRU</name>
<accession>A0A3G5AHV9</accession>
<proteinExistence type="predicted"/>
<gene>
    <name evidence="1" type="ORF">Sylvanvirus8_16</name>
</gene>
<reference evidence="1" key="1">
    <citation type="submission" date="2018-10" db="EMBL/GenBank/DDBJ databases">
        <title>Hidden diversity of soil giant viruses.</title>
        <authorList>
            <person name="Schulz F."/>
            <person name="Alteio L."/>
            <person name="Goudeau D."/>
            <person name="Ryan E.M."/>
            <person name="Malmstrom R.R."/>
            <person name="Blanchard J."/>
            <person name="Woyke T."/>
        </authorList>
    </citation>
    <scope>NUCLEOTIDE SEQUENCE</scope>
    <source>
        <strain evidence="1">SYV1</strain>
    </source>
</reference>
<dbReference type="EMBL" id="MK072514">
    <property type="protein sequence ID" value="AYV86760.1"/>
    <property type="molecule type" value="Genomic_DNA"/>
</dbReference>
<organism evidence="1">
    <name type="scientific">Sylvanvirus sp</name>
    <dbReference type="NCBI Taxonomy" id="2487774"/>
    <lineage>
        <taxon>Viruses</taxon>
    </lineage>
</organism>
<protein>
    <submittedName>
        <fullName evidence="1">Uncharacterized protein</fullName>
    </submittedName>
</protein>